<name>A0A6A6A3C5_9PLEO</name>
<protein>
    <recommendedName>
        <fullName evidence="2">DUF7730 domain-containing protein</fullName>
    </recommendedName>
</protein>
<feature type="domain" description="DUF7730" evidence="2">
    <location>
        <begin position="51"/>
        <end position="181"/>
    </location>
</feature>
<feature type="region of interest" description="Disordered" evidence="1">
    <location>
        <begin position="1"/>
        <end position="50"/>
    </location>
</feature>
<evidence type="ECO:0000256" key="1">
    <source>
        <dbReference type="SAM" id="MobiDB-lite"/>
    </source>
</evidence>
<dbReference type="Proteomes" id="UP000799771">
    <property type="component" value="Unassembled WGS sequence"/>
</dbReference>
<dbReference type="InterPro" id="IPR056632">
    <property type="entry name" value="DUF7730"/>
</dbReference>
<gene>
    <name evidence="3" type="ORF">P153DRAFT_399757</name>
</gene>
<evidence type="ECO:0000259" key="2">
    <source>
        <dbReference type="Pfam" id="PF24864"/>
    </source>
</evidence>
<dbReference type="GeneID" id="54412192"/>
<feature type="compositionally biased region" description="Polar residues" evidence="1">
    <location>
        <begin position="41"/>
        <end position="50"/>
    </location>
</feature>
<dbReference type="AlphaFoldDB" id="A0A6A6A3C5"/>
<evidence type="ECO:0000313" key="4">
    <source>
        <dbReference type="Proteomes" id="UP000799771"/>
    </source>
</evidence>
<dbReference type="EMBL" id="ML977514">
    <property type="protein sequence ID" value="KAF2126310.1"/>
    <property type="molecule type" value="Genomic_DNA"/>
</dbReference>
<sequence>MPRAAPKKRSRAENTAGVDLRRSRRLASNSQAAHARGENDAQANNTITLRNQRNSPLLGLPAELRERIWTYAFGNRTVHPISSRTKKKDSVGRITYHPCRERLSDQEVYNLSLQGAADDDPVTWAANGLDDHRTFAGTHHCNPDPDNSFPFLTENLVCKQMWCEAEPIKWRTTTIYFSDSIAFKDFIKTPSAKKHLIQELTINPLGWSKSWEAALTRTAVGTFVSLQGLHLIFDMRVGYSGYEGFNTLNEVPMPLLRRLIPQFQKLRLRDERTTVWITGGRATFFTPSGSVCESREFAEGVRRLLLQYQPTKKTGKTAT</sequence>
<reference evidence="3" key="1">
    <citation type="journal article" date="2020" name="Stud. Mycol.">
        <title>101 Dothideomycetes genomes: a test case for predicting lifestyles and emergence of pathogens.</title>
        <authorList>
            <person name="Haridas S."/>
            <person name="Albert R."/>
            <person name="Binder M."/>
            <person name="Bloem J."/>
            <person name="Labutti K."/>
            <person name="Salamov A."/>
            <person name="Andreopoulos B."/>
            <person name="Baker S."/>
            <person name="Barry K."/>
            <person name="Bills G."/>
            <person name="Bluhm B."/>
            <person name="Cannon C."/>
            <person name="Castanera R."/>
            <person name="Culley D."/>
            <person name="Daum C."/>
            <person name="Ezra D."/>
            <person name="Gonzalez J."/>
            <person name="Henrissat B."/>
            <person name="Kuo A."/>
            <person name="Liang C."/>
            <person name="Lipzen A."/>
            <person name="Lutzoni F."/>
            <person name="Magnuson J."/>
            <person name="Mondo S."/>
            <person name="Nolan M."/>
            <person name="Ohm R."/>
            <person name="Pangilinan J."/>
            <person name="Park H.-J."/>
            <person name="Ramirez L."/>
            <person name="Alfaro M."/>
            <person name="Sun H."/>
            <person name="Tritt A."/>
            <person name="Yoshinaga Y."/>
            <person name="Zwiers L.-H."/>
            <person name="Turgeon B."/>
            <person name="Goodwin S."/>
            <person name="Spatafora J."/>
            <person name="Crous P."/>
            <person name="Grigoriev I."/>
        </authorList>
    </citation>
    <scope>NUCLEOTIDE SEQUENCE</scope>
    <source>
        <strain evidence="3">CBS 119687</strain>
    </source>
</reference>
<dbReference type="PANTHER" id="PTHR38790:SF4">
    <property type="entry name" value="2EXR DOMAIN-CONTAINING PROTEIN"/>
    <property type="match status" value="1"/>
</dbReference>
<dbReference type="RefSeq" id="XP_033520702.1">
    <property type="nucleotide sequence ID" value="XM_033671760.1"/>
</dbReference>
<feature type="compositionally biased region" description="Basic residues" evidence="1">
    <location>
        <begin position="1"/>
        <end position="10"/>
    </location>
</feature>
<organism evidence="3 4">
    <name type="scientific">Dothidotthia symphoricarpi CBS 119687</name>
    <dbReference type="NCBI Taxonomy" id="1392245"/>
    <lineage>
        <taxon>Eukaryota</taxon>
        <taxon>Fungi</taxon>
        <taxon>Dikarya</taxon>
        <taxon>Ascomycota</taxon>
        <taxon>Pezizomycotina</taxon>
        <taxon>Dothideomycetes</taxon>
        <taxon>Pleosporomycetidae</taxon>
        <taxon>Pleosporales</taxon>
        <taxon>Dothidotthiaceae</taxon>
        <taxon>Dothidotthia</taxon>
    </lineage>
</organism>
<proteinExistence type="predicted"/>
<dbReference type="OrthoDB" id="5413827at2759"/>
<accession>A0A6A6A3C5</accession>
<keyword evidence="4" id="KW-1185">Reference proteome</keyword>
<dbReference type="PANTHER" id="PTHR38790">
    <property type="entry name" value="2EXR DOMAIN-CONTAINING PROTEIN-RELATED"/>
    <property type="match status" value="1"/>
</dbReference>
<evidence type="ECO:0000313" key="3">
    <source>
        <dbReference type="EMBL" id="KAF2126310.1"/>
    </source>
</evidence>
<dbReference type="Pfam" id="PF24864">
    <property type="entry name" value="DUF7730"/>
    <property type="match status" value="1"/>
</dbReference>